<name>A0A939BDV7_9FIRM</name>
<evidence type="ECO:0000256" key="3">
    <source>
        <dbReference type="ARBA" id="ARBA00023002"/>
    </source>
</evidence>
<dbReference type="Pfam" id="PF02571">
    <property type="entry name" value="CbiJ"/>
    <property type="match status" value="1"/>
</dbReference>
<evidence type="ECO:0000256" key="1">
    <source>
        <dbReference type="ARBA" id="ARBA00004953"/>
    </source>
</evidence>
<keyword evidence="5" id="KW-1185">Reference proteome</keyword>
<comment type="pathway">
    <text evidence="1">Cofactor biosynthesis; adenosylcobalamin biosynthesis.</text>
</comment>
<dbReference type="PANTHER" id="PTHR36925:SF1">
    <property type="entry name" value="COBALT-PRECORRIN-6A REDUCTASE"/>
    <property type="match status" value="1"/>
</dbReference>
<gene>
    <name evidence="4" type="primary">cobK</name>
    <name evidence="4" type="ORF">H6A12_03615</name>
</gene>
<keyword evidence="3 4" id="KW-0560">Oxidoreductase</keyword>
<dbReference type="EMBL" id="JACJKY010000004">
    <property type="protein sequence ID" value="MBM6920246.1"/>
    <property type="molecule type" value="Genomic_DNA"/>
</dbReference>
<dbReference type="RefSeq" id="WP_204444849.1">
    <property type="nucleotide sequence ID" value="NZ_JACJKY010000004.1"/>
</dbReference>
<accession>A0A939BDV7</accession>
<dbReference type="NCBIfam" id="TIGR00715">
    <property type="entry name" value="precor6x_red"/>
    <property type="match status" value="1"/>
</dbReference>
<evidence type="ECO:0000313" key="4">
    <source>
        <dbReference type="EMBL" id="MBM6920246.1"/>
    </source>
</evidence>
<dbReference type="PROSITE" id="PS51014">
    <property type="entry name" value="COBK_CBIJ"/>
    <property type="match status" value="1"/>
</dbReference>
<dbReference type="EC" id="1.3.1.54" evidence="4"/>
<evidence type="ECO:0000313" key="5">
    <source>
        <dbReference type="Proteomes" id="UP000774750"/>
    </source>
</evidence>
<proteinExistence type="predicted"/>
<reference evidence="4" key="1">
    <citation type="submission" date="2020-08" db="EMBL/GenBank/DDBJ databases">
        <authorList>
            <person name="Cejkova D."/>
            <person name="Kubasova T."/>
            <person name="Jahodarova E."/>
            <person name="Rychlik I."/>
        </authorList>
    </citation>
    <scope>NUCLEOTIDE SEQUENCE</scope>
    <source>
        <strain evidence="4">An559</strain>
    </source>
</reference>
<comment type="caution">
    <text evidence="4">The sequence shown here is derived from an EMBL/GenBank/DDBJ whole genome shotgun (WGS) entry which is preliminary data.</text>
</comment>
<dbReference type="GO" id="GO:0009236">
    <property type="term" value="P:cobalamin biosynthetic process"/>
    <property type="evidence" value="ECO:0007669"/>
    <property type="project" value="UniProtKB-KW"/>
</dbReference>
<dbReference type="GO" id="GO:0016994">
    <property type="term" value="F:precorrin-6A reductase activity"/>
    <property type="evidence" value="ECO:0007669"/>
    <property type="project" value="UniProtKB-EC"/>
</dbReference>
<evidence type="ECO:0000256" key="2">
    <source>
        <dbReference type="ARBA" id="ARBA00022573"/>
    </source>
</evidence>
<organism evidence="4 5">
    <name type="scientific">Merdimmobilis hominis</name>
    <dbReference type="NCBI Taxonomy" id="2897707"/>
    <lineage>
        <taxon>Bacteria</taxon>
        <taxon>Bacillati</taxon>
        <taxon>Bacillota</taxon>
        <taxon>Clostridia</taxon>
        <taxon>Eubacteriales</taxon>
        <taxon>Oscillospiraceae</taxon>
        <taxon>Merdimmobilis</taxon>
    </lineage>
</organism>
<protein>
    <submittedName>
        <fullName evidence="4">Precorrin-6A reductase</fullName>
        <ecNumber evidence="4">1.3.1.54</ecNumber>
    </submittedName>
</protein>
<dbReference type="PANTHER" id="PTHR36925">
    <property type="entry name" value="COBALT-PRECORRIN-6A REDUCTASE"/>
    <property type="match status" value="1"/>
</dbReference>
<keyword evidence="2" id="KW-0169">Cobalamin biosynthesis</keyword>
<sequence length="247" mass="26945">MRVVIFSGTTEGRALSAETAAMGAETVVCVATEYGKTIQEHVAGTHTLSGRMNTDEMVKVLKEADLCIDATHPYAKEASRNIRAAAEAANVPFYRLLRRESELPADCILVDSAQDAARFLEHTEGNILLTTGAKELSVFSAVKPQRLYPRVLPVQESLAACEAIKIPRGNVIAMQGPFSSELNAALIRQFSIQWLVTKDGGAAGGFDEKAQAAQKTGVRLVVIRRPKESGESYEMIVKRCREMMECK</sequence>
<reference evidence="4" key="2">
    <citation type="journal article" date="2021" name="Sci. Rep.">
        <title>The distribution of antibiotic resistance genes in chicken gut microbiota commensals.</title>
        <authorList>
            <person name="Juricova H."/>
            <person name="Matiasovicova J."/>
            <person name="Kubasova T."/>
            <person name="Cejkova D."/>
            <person name="Rychlik I."/>
        </authorList>
    </citation>
    <scope>NUCLEOTIDE SEQUENCE</scope>
    <source>
        <strain evidence="4">An559</strain>
    </source>
</reference>
<dbReference type="InterPro" id="IPR003723">
    <property type="entry name" value="Precorrin-6x_reduct"/>
</dbReference>
<dbReference type="Proteomes" id="UP000774750">
    <property type="component" value="Unassembled WGS sequence"/>
</dbReference>
<dbReference type="AlphaFoldDB" id="A0A939BDV7"/>